<evidence type="ECO:0000256" key="1">
    <source>
        <dbReference type="SAM" id="Phobius"/>
    </source>
</evidence>
<accession>A0ABW8PGW8</accession>
<proteinExistence type="predicted"/>
<feature type="transmembrane region" description="Helical" evidence="1">
    <location>
        <begin position="7"/>
        <end position="30"/>
    </location>
</feature>
<protein>
    <submittedName>
        <fullName evidence="2">Uncharacterized protein</fullName>
    </submittedName>
</protein>
<feature type="transmembrane region" description="Helical" evidence="1">
    <location>
        <begin position="66"/>
        <end position="86"/>
    </location>
</feature>
<keyword evidence="1" id="KW-0472">Membrane</keyword>
<comment type="caution">
    <text evidence="2">The sequence shown here is derived from an EMBL/GenBank/DDBJ whole genome shotgun (WGS) entry which is preliminary data.</text>
</comment>
<name>A0ABW8PGW8_9FLAO</name>
<keyword evidence="1" id="KW-0812">Transmembrane</keyword>
<keyword evidence="1" id="KW-1133">Transmembrane helix</keyword>
<dbReference type="RefSeq" id="WP_123861982.1">
    <property type="nucleotide sequence ID" value="NZ_CP013992.1"/>
</dbReference>
<feature type="transmembrane region" description="Helical" evidence="1">
    <location>
        <begin position="36"/>
        <end position="54"/>
    </location>
</feature>
<reference evidence="2 3" key="1">
    <citation type="submission" date="2024-02" db="EMBL/GenBank/DDBJ databases">
        <title>Comparative Genomic Analysis of Flavobacterium Species Causing Columnaris Disease of Freshwater Fish in Thailand: Insights into Virulence and Resistance Mechanisms.</title>
        <authorList>
            <person name="Nguyen D."/>
            <person name="Chokmangmeepisarn P."/>
            <person name="Khianchaikhan K."/>
            <person name="Morishita M."/>
            <person name="Bunnoy A."/>
            <person name="Rodkhum C."/>
        </authorList>
    </citation>
    <scope>NUCLEOTIDE SEQUENCE [LARGE SCALE GENOMIC DNA]</scope>
    <source>
        <strain evidence="2 3">PCBSB2203</strain>
    </source>
</reference>
<evidence type="ECO:0000313" key="3">
    <source>
        <dbReference type="Proteomes" id="UP001621713"/>
    </source>
</evidence>
<organism evidence="2 3">
    <name type="scientific">Flavobacterium covae</name>
    <dbReference type="NCBI Taxonomy" id="2906076"/>
    <lineage>
        <taxon>Bacteria</taxon>
        <taxon>Pseudomonadati</taxon>
        <taxon>Bacteroidota</taxon>
        <taxon>Flavobacteriia</taxon>
        <taxon>Flavobacteriales</taxon>
        <taxon>Flavobacteriaceae</taxon>
        <taxon>Flavobacterium</taxon>
    </lineage>
</organism>
<gene>
    <name evidence="2" type="ORF">V3467_06780</name>
</gene>
<keyword evidence="3" id="KW-1185">Reference proteome</keyword>
<sequence>MRSYINIVSLLIIIVLLFIEPIRVVIILIFLTLAGLILLVSPFFLIIGILRFFFIDEDKKFTLQLVTYSIIALLIGSGTCGILTLIN</sequence>
<dbReference type="Proteomes" id="UP001621713">
    <property type="component" value="Unassembled WGS sequence"/>
</dbReference>
<dbReference type="GeneID" id="56896998"/>
<dbReference type="EMBL" id="JAZHOJ010000011">
    <property type="protein sequence ID" value="MFK7003556.1"/>
    <property type="molecule type" value="Genomic_DNA"/>
</dbReference>
<evidence type="ECO:0000313" key="2">
    <source>
        <dbReference type="EMBL" id="MFK7003556.1"/>
    </source>
</evidence>